<dbReference type="EC" id="2.1.2.9" evidence="2"/>
<dbReference type="InterPro" id="IPR011034">
    <property type="entry name" value="Formyl_transferase-like_C_sf"/>
</dbReference>
<feature type="domain" description="Formyl transferase N-terminal" evidence="5">
    <location>
        <begin position="6"/>
        <end position="183"/>
    </location>
</feature>
<evidence type="ECO:0000259" key="6">
    <source>
        <dbReference type="Pfam" id="PF02911"/>
    </source>
</evidence>
<feature type="domain" description="Formyl transferase C-terminal" evidence="6">
    <location>
        <begin position="208"/>
        <end position="255"/>
    </location>
</feature>
<evidence type="ECO:0000256" key="2">
    <source>
        <dbReference type="ARBA" id="ARBA00012261"/>
    </source>
</evidence>
<dbReference type="PANTHER" id="PTHR11138">
    <property type="entry name" value="METHIONYL-TRNA FORMYLTRANSFERASE"/>
    <property type="match status" value="1"/>
</dbReference>
<keyword evidence="4" id="KW-0648">Protein biosynthesis</keyword>
<dbReference type="InterPro" id="IPR005793">
    <property type="entry name" value="Formyl_trans_C"/>
</dbReference>
<organism evidence="7">
    <name type="scientific">hydrothermal vent metagenome</name>
    <dbReference type="NCBI Taxonomy" id="652676"/>
    <lineage>
        <taxon>unclassified sequences</taxon>
        <taxon>metagenomes</taxon>
        <taxon>ecological metagenomes</taxon>
    </lineage>
</organism>
<dbReference type="AlphaFoldDB" id="A0A3B0TRV9"/>
<dbReference type="InterPro" id="IPR041711">
    <property type="entry name" value="Met-tRNA-FMT_N"/>
</dbReference>
<evidence type="ECO:0000256" key="1">
    <source>
        <dbReference type="ARBA" id="ARBA00010699"/>
    </source>
</evidence>
<evidence type="ECO:0000259" key="5">
    <source>
        <dbReference type="Pfam" id="PF00551"/>
    </source>
</evidence>
<evidence type="ECO:0000313" key="7">
    <source>
        <dbReference type="EMBL" id="VAW18923.1"/>
    </source>
</evidence>
<keyword evidence="3 7" id="KW-0808">Transferase</keyword>
<dbReference type="Pfam" id="PF02911">
    <property type="entry name" value="Formyl_trans_C"/>
    <property type="match status" value="1"/>
</dbReference>
<evidence type="ECO:0000256" key="3">
    <source>
        <dbReference type="ARBA" id="ARBA00022679"/>
    </source>
</evidence>
<accession>A0A3B0TRV9</accession>
<name>A0A3B0TRV9_9ZZZZ</name>
<dbReference type="InterPro" id="IPR001555">
    <property type="entry name" value="GART_AS"/>
</dbReference>
<dbReference type="SUPFAM" id="SSF53328">
    <property type="entry name" value="Formyltransferase"/>
    <property type="match status" value="1"/>
</dbReference>
<reference evidence="7" key="1">
    <citation type="submission" date="2018-06" db="EMBL/GenBank/DDBJ databases">
        <authorList>
            <person name="Zhirakovskaya E."/>
        </authorList>
    </citation>
    <scope>NUCLEOTIDE SEQUENCE</scope>
</reference>
<dbReference type="SUPFAM" id="SSF50486">
    <property type="entry name" value="FMT C-terminal domain-like"/>
    <property type="match status" value="1"/>
</dbReference>
<dbReference type="PANTHER" id="PTHR11138:SF5">
    <property type="entry name" value="METHIONYL-TRNA FORMYLTRANSFERASE, MITOCHONDRIAL"/>
    <property type="match status" value="1"/>
</dbReference>
<proteinExistence type="inferred from homology"/>
<gene>
    <name evidence="7" type="ORF">MNBD_BACTEROID05-333</name>
</gene>
<dbReference type="PROSITE" id="PS00373">
    <property type="entry name" value="GART"/>
    <property type="match status" value="1"/>
</dbReference>
<dbReference type="Gene3D" id="3.40.50.12230">
    <property type="match status" value="1"/>
</dbReference>
<protein>
    <recommendedName>
        <fullName evidence="2">methionyl-tRNA formyltransferase</fullName>
        <ecNumber evidence="2">2.1.2.9</ecNumber>
    </recommendedName>
</protein>
<dbReference type="EMBL" id="UOEN01000439">
    <property type="protein sequence ID" value="VAW18923.1"/>
    <property type="molecule type" value="Genomic_DNA"/>
</dbReference>
<comment type="similarity">
    <text evidence="1">Belongs to the Fmt family.</text>
</comment>
<dbReference type="InterPro" id="IPR036477">
    <property type="entry name" value="Formyl_transf_N_sf"/>
</dbReference>
<dbReference type="NCBIfam" id="TIGR00460">
    <property type="entry name" value="fmt"/>
    <property type="match status" value="1"/>
</dbReference>
<sequence length="287" mass="32207">MNNDLKIVFFGTPQVAVYVLEELKKAGIMPTLIVTAPDKPSGRKLVVTPPPAKIWGEENFISVFQPKTLRDATAVQAIKDEGCWDLFIVAAYGNILTKEILGIPKYGTLNVHPSFLPRLRGASPIQTAILENGETGVTIMLVDEEMDHGSIVAQEKVDIANWPPKASELEETLMRRGGQILAEIIPLWTTGKIKTQEQDHSKATFTKKITKEDGLLNLNDDAEKNYRKIQAFDIWPRAYFFAEKKGKRIRVIITDATLENDNLVIKKIIPEGKKEMLYVDFRAKGTF</sequence>
<dbReference type="GO" id="GO:0005829">
    <property type="term" value="C:cytosol"/>
    <property type="evidence" value="ECO:0007669"/>
    <property type="project" value="TreeGrafter"/>
</dbReference>
<dbReference type="InterPro" id="IPR005794">
    <property type="entry name" value="Fmt"/>
</dbReference>
<dbReference type="GO" id="GO:0004479">
    <property type="term" value="F:methionyl-tRNA formyltransferase activity"/>
    <property type="evidence" value="ECO:0007669"/>
    <property type="project" value="UniProtKB-EC"/>
</dbReference>
<dbReference type="InterPro" id="IPR002376">
    <property type="entry name" value="Formyl_transf_N"/>
</dbReference>
<dbReference type="Pfam" id="PF00551">
    <property type="entry name" value="Formyl_trans_N"/>
    <property type="match status" value="1"/>
</dbReference>
<evidence type="ECO:0000256" key="4">
    <source>
        <dbReference type="ARBA" id="ARBA00022917"/>
    </source>
</evidence>
<dbReference type="CDD" id="cd08646">
    <property type="entry name" value="FMT_core_Met-tRNA-FMT_N"/>
    <property type="match status" value="1"/>
</dbReference>